<comment type="subcellular location">
    <subcellularLocation>
        <location evidence="2">Chromosome</location>
    </subcellularLocation>
    <subcellularLocation>
        <location evidence="1">Nucleus</location>
    </subcellularLocation>
</comment>
<evidence type="ECO:0000259" key="8">
    <source>
        <dbReference type="PROSITE" id="PS50280"/>
    </source>
</evidence>
<dbReference type="GO" id="GO:0005694">
    <property type="term" value="C:chromosome"/>
    <property type="evidence" value="ECO:0007669"/>
    <property type="project" value="UniProtKB-SubCell"/>
</dbReference>
<dbReference type="Proteomes" id="UP000035680">
    <property type="component" value="Unassembled WGS sequence"/>
</dbReference>
<dbReference type="PROSITE" id="PS50280">
    <property type="entry name" value="SET"/>
    <property type="match status" value="1"/>
</dbReference>
<evidence type="ECO:0000256" key="1">
    <source>
        <dbReference type="ARBA" id="ARBA00004123"/>
    </source>
</evidence>
<evidence type="ECO:0000313" key="10">
    <source>
        <dbReference type="WBParaSite" id="SVE_0745400.1"/>
    </source>
</evidence>
<dbReference type="AlphaFoldDB" id="A0A0K0FF15"/>
<dbReference type="SUPFAM" id="SSF82199">
    <property type="entry name" value="SET domain"/>
    <property type="match status" value="1"/>
</dbReference>
<evidence type="ECO:0000256" key="7">
    <source>
        <dbReference type="ARBA" id="ARBA00023242"/>
    </source>
</evidence>
<dbReference type="Gene3D" id="2.170.270.10">
    <property type="entry name" value="SET domain"/>
    <property type="match status" value="1"/>
</dbReference>
<evidence type="ECO:0000256" key="2">
    <source>
        <dbReference type="ARBA" id="ARBA00004286"/>
    </source>
</evidence>
<dbReference type="STRING" id="75913.A0A0K0FF15"/>
<accession>A0A0K0FF15</accession>
<reference evidence="9" key="1">
    <citation type="submission" date="2014-07" db="EMBL/GenBank/DDBJ databases">
        <authorList>
            <person name="Martin A.A"/>
            <person name="De Silva N."/>
        </authorList>
    </citation>
    <scope>NUCLEOTIDE SEQUENCE</scope>
</reference>
<keyword evidence="9" id="KW-1185">Reference proteome</keyword>
<keyword evidence="7" id="KW-0539">Nucleus</keyword>
<keyword evidence="6" id="KW-0949">S-adenosyl-L-methionine</keyword>
<keyword evidence="5" id="KW-0808">Transferase</keyword>
<dbReference type="GO" id="GO:0032259">
    <property type="term" value="P:methylation"/>
    <property type="evidence" value="ECO:0007669"/>
    <property type="project" value="UniProtKB-KW"/>
</dbReference>
<proteinExistence type="predicted"/>
<dbReference type="InterPro" id="IPR046341">
    <property type="entry name" value="SET_dom_sf"/>
</dbReference>
<keyword evidence="4" id="KW-0489">Methyltransferase</keyword>
<evidence type="ECO:0000256" key="3">
    <source>
        <dbReference type="ARBA" id="ARBA00022454"/>
    </source>
</evidence>
<dbReference type="SMART" id="SM00317">
    <property type="entry name" value="SET"/>
    <property type="match status" value="1"/>
</dbReference>
<dbReference type="Pfam" id="PF00856">
    <property type="entry name" value="SET"/>
    <property type="match status" value="1"/>
</dbReference>
<evidence type="ECO:0000256" key="4">
    <source>
        <dbReference type="ARBA" id="ARBA00022603"/>
    </source>
</evidence>
<keyword evidence="3" id="KW-0158">Chromosome</keyword>
<dbReference type="WBParaSite" id="SVE_0745400.1">
    <property type="protein sequence ID" value="SVE_0745400.1"/>
    <property type="gene ID" value="SVE_0745400"/>
</dbReference>
<sequence length="131" mass="15244">MFFTIRKFPRIYSFKTNNRGFGVKFKSNIKSNAFITSYIGDVFNNFTIKIILASEYAVKTIRMYLQMLSNNNIICSYSNGNMSRFINHSCEPNARIEKWISGKRYVLGIFAIKNISKDEEITVDYGYGDIR</sequence>
<evidence type="ECO:0000256" key="5">
    <source>
        <dbReference type="ARBA" id="ARBA00022679"/>
    </source>
</evidence>
<feature type="domain" description="SET" evidence="8">
    <location>
        <begin position="9"/>
        <end position="126"/>
    </location>
</feature>
<protein>
    <submittedName>
        <fullName evidence="10">Histone-lysine N-methyltransferase SETD2 (inferred by orthology to a human protein)</fullName>
    </submittedName>
</protein>
<dbReference type="GO" id="GO:0008168">
    <property type="term" value="F:methyltransferase activity"/>
    <property type="evidence" value="ECO:0007669"/>
    <property type="project" value="UniProtKB-KW"/>
</dbReference>
<organism evidence="9 10">
    <name type="scientific">Strongyloides venezuelensis</name>
    <name type="common">Threadworm</name>
    <dbReference type="NCBI Taxonomy" id="75913"/>
    <lineage>
        <taxon>Eukaryota</taxon>
        <taxon>Metazoa</taxon>
        <taxon>Ecdysozoa</taxon>
        <taxon>Nematoda</taxon>
        <taxon>Chromadorea</taxon>
        <taxon>Rhabditida</taxon>
        <taxon>Tylenchina</taxon>
        <taxon>Panagrolaimomorpha</taxon>
        <taxon>Strongyloidoidea</taxon>
        <taxon>Strongyloididae</taxon>
        <taxon>Strongyloides</taxon>
    </lineage>
</organism>
<dbReference type="InterPro" id="IPR001214">
    <property type="entry name" value="SET_dom"/>
</dbReference>
<dbReference type="InterPro" id="IPR050777">
    <property type="entry name" value="SET2_Histone-Lys_MeTrsfase"/>
</dbReference>
<reference evidence="10" key="2">
    <citation type="submission" date="2015-08" db="UniProtKB">
        <authorList>
            <consortium name="WormBaseParasite"/>
        </authorList>
    </citation>
    <scope>IDENTIFICATION</scope>
</reference>
<dbReference type="PANTHER" id="PTHR22884">
    <property type="entry name" value="SET DOMAIN PROTEINS"/>
    <property type="match status" value="1"/>
</dbReference>
<evidence type="ECO:0000313" key="9">
    <source>
        <dbReference type="Proteomes" id="UP000035680"/>
    </source>
</evidence>
<evidence type="ECO:0000256" key="6">
    <source>
        <dbReference type="ARBA" id="ARBA00022691"/>
    </source>
</evidence>
<name>A0A0K0FF15_STRVS</name>
<dbReference type="GO" id="GO:0005634">
    <property type="term" value="C:nucleus"/>
    <property type="evidence" value="ECO:0007669"/>
    <property type="project" value="UniProtKB-SubCell"/>
</dbReference>